<feature type="transmembrane region" description="Helical" evidence="1">
    <location>
        <begin position="72"/>
        <end position="92"/>
    </location>
</feature>
<comment type="caution">
    <text evidence="2">The sequence shown here is derived from an EMBL/GenBank/DDBJ whole genome shotgun (WGS) entry which is preliminary data.</text>
</comment>
<gene>
    <name evidence="2" type="ORF">Clacol_003419</name>
</gene>
<evidence type="ECO:0000256" key="1">
    <source>
        <dbReference type="SAM" id="Phobius"/>
    </source>
</evidence>
<name>A0AAV5A3K9_9AGAM</name>
<proteinExistence type="predicted"/>
<keyword evidence="3" id="KW-1185">Reference proteome</keyword>
<dbReference type="Proteomes" id="UP001050691">
    <property type="component" value="Unassembled WGS sequence"/>
</dbReference>
<organism evidence="2 3">
    <name type="scientific">Clathrus columnatus</name>
    <dbReference type="NCBI Taxonomy" id="1419009"/>
    <lineage>
        <taxon>Eukaryota</taxon>
        <taxon>Fungi</taxon>
        <taxon>Dikarya</taxon>
        <taxon>Basidiomycota</taxon>
        <taxon>Agaricomycotina</taxon>
        <taxon>Agaricomycetes</taxon>
        <taxon>Phallomycetidae</taxon>
        <taxon>Phallales</taxon>
        <taxon>Clathraceae</taxon>
        <taxon>Clathrus</taxon>
    </lineage>
</organism>
<evidence type="ECO:0000313" key="2">
    <source>
        <dbReference type="EMBL" id="GJJ09197.1"/>
    </source>
</evidence>
<evidence type="ECO:0000313" key="3">
    <source>
        <dbReference type="Proteomes" id="UP001050691"/>
    </source>
</evidence>
<sequence length="174" mass="19389">MIILSDVLAFTGVIYQLWGLWKLRQSLHLRGNGDIVSTLLRQGTLRFCFVILVTIAQTICATFAPSTITGDALTLIQNVLSTILICEFTLGLRQRNAEKNFNQSAMDLPTLSFQDNHIHTVQSMLGRLHESIITEMGERDGFNSDNLQLSDDLQDGSHGSDTIPSMAIEFYPVM</sequence>
<keyword evidence="1" id="KW-1133">Transmembrane helix</keyword>
<keyword evidence="1" id="KW-0812">Transmembrane</keyword>
<protein>
    <submittedName>
        <fullName evidence="2">Uncharacterized protein</fullName>
    </submittedName>
</protein>
<reference evidence="2" key="1">
    <citation type="submission" date="2021-10" db="EMBL/GenBank/DDBJ databases">
        <title>De novo Genome Assembly of Clathrus columnatus (Basidiomycota, Fungi) Using Illumina and Nanopore Sequence Data.</title>
        <authorList>
            <person name="Ogiso-Tanaka E."/>
            <person name="Itagaki H."/>
            <person name="Hosoya T."/>
            <person name="Hosaka K."/>
        </authorList>
    </citation>
    <scope>NUCLEOTIDE SEQUENCE</scope>
    <source>
        <strain evidence="2">MO-923</strain>
    </source>
</reference>
<accession>A0AAV5A3K9</accession>
<dbReference type="AlphaFoldDB" id="A0AAV5A3K9"/>
<keyword evidence="1" id="KW-0472">Membrane</keyword>
<feature type="transmembrane region" description="Helical" evidence="1">
    <location>
        <begin position="44"/>
        <end position="66"/>
    </location>
</feature>
<dbReference type="EMBL" id="BPWL01000004">
    <property type="protein sequence ID" value="GJJ09197.1"/>
    <property type="molecule type" value="Genomic_DNA"/>
</dbReference>